<feature type="compositionally biased region" description="Low complexity" evidence="4">
    <location>
        <begin position="216"/>
        <end position="231"/>
    </location>
</feature>
<comment type="caution">
    <text evidence="6">The sequence shown here is derived from an EMBL/GenBank/DDBJ whole genome shotgun (WGS) entry which is preliminary data.</text>
</comment>
<dbReference type="EMBL" id="PYHR01000002">
    <property type="protein sequence ID" value="PWD49491.1"/>
    <property type="molecule type" value="Genomic_DNA"/>
</dbReference>
<dbReference type="RefSeq" id="WP_109227874.1">
    <property type="nucleotide sequence ID" value="NZ_PYHR01000002.1"/>
</dbReference>
<dbReference type="PANTHER" id="PTHR13817">
    <property type="entry name" value="TITIN"/>
    <property type="match status" value="1"/>
</dbReference>
<sequence>MTERSRRRSTVASATAVSLVVGTVVALSLTYDGVATADVSLNDGGVWVTSTGDVQFGRLNYPISQVDGSLAADTAAFDVLQEDGDVLVIDDGTDYVKRVDPAQVAFVGGASLPATREIALGNGTVSVLDSGTGDLRIVTVETLSVLEDAETPPTQRFDARSAIDVDVEGTTWVFDPTTRVLTAITAEEAEIYAAIARGEAAEAEATETADADAADDAASTTGAEAAAGELPTDLEDLEEPEPETWDLTESILAPDDLDDAEISLTTVGTSPVVLVHRTIRVDEENVPQVEIVQPEVETVLLSELAETYELDLDAEEVALQATGEARPDVTLATRDAVVRLPLDGGEPDVAEAGVSGSPATPVVVNGCAYGAWSGDTSATVRLCNDAGVPWQVDGLAPDADLTFRMNRGYVVLNDMATGAVWKIENQLIPVDDWLDTSPPPNAQQEEEDSHDTVQEDVPLDRDEENRPPTANDDTLGLRPGTTRLLPVLDNDADPDGDLLTVLPPADFPEGFGTPQVVLGGRALQVVVPEDASGSGTFTYTADDGRGGTDDATVTLNVVPPGENNPPELLRDITMQVSSGASVSRNVFADIRDPDGDELTLSSATVDSEGDSVRTTPDGNVTFSDAGVSTAAKTITLQVFDGYDATPIDIMVEVVDGNQPPRAEFDFASGFVGDTIVVEPLLNDTDSSGEPPRLAQVNPFSPGGTTTPNYTDGTVELTADQPGAYYATYLIADDDGATGEGLIRVDVKARGEGDPIAVRDTALLPPGGEVVVDVLVNDTDPRGGVLAVQQVDVPTGYGLNVAVIEHRLLRITSDRVLQEPVTVGYTIANESGTAEGQVQVIPLQADTQPQPPIAVKDVANVRVGDYVTIPVLANDHHPNGLEFHVEETIVTPPAAGLMFVTQDVVRYQAPTEAGQQTAIYSVVDSNGQKTSAQIVINVLASEGNAAPVPVDVETRAFQRERIRVPITLIGIDPDGDSVQLLGIGSAPTLGQIVEVGTDYLDYVAYPNSVGTDEFTFQVRDRPGQIATGAVSVGIVPPPAINRNPVVPAVEAHHRPDRDVTVDVLAEATDPDGDALVVDAFIDKGGLEVTTGEESRLAIRTPVDPGTYTVTFRVIDRNGGQAISTLTLQVSPDAPLHTPIALDDMVPVPEIVGQDSVEVDVLANDYDPDGEAASLVLGLPDGQPNASLVTVDGISKVRVVLAPTRQIVTYQVTDPDGLSTYAFVDVPGVEDSGPALRTDLAPLEVLTGQPLTIELNDVIVTVSGDPVQVTDTSKVLATNSDGSEPVVDSDTVTFTSLAGYVGPANVTVEVTDAADLNDPERKVSTLTIPIEVLPDGNMPPTLSSTEIDVEAGVTEPQVINLQSLSNDLNPEDLENLRFELLGQPAGFTAELVSGIELHVTAALDTQKGTRGEFQVSVTDQVNEPVVATMIANAVASQRPMAFAADDDLGEVQQGQTVPIDVLANDTNPFPDQPLVIVGTPEVETGSASVSVSGGTVSVTPPQDFVGRLSILYTVQDATQDPDRAVQARIRANVIGVPAAPSAPRVEAVGNREVTLSYTTPVDNGAPITGYTVTWAGGAQQCAATTCVIGGLTNNVEYTFTVTASNKVGEGPASASSAIARPDVKPEAPSAPTLAFGNALIDVTWTTPVNEGSPILEYDVQISPATGGGQQTVGAQTQLTWSSLQNGTAYTFRVRARNSAPDPGDWSAWSAPEIPAAPPSRPEAPRATRVDTPIGGQIQVAWTAPANNGDALRDYILTPYRTGVAQPSISLPPGQTSYTYAADNGQDYTFTVSTSNKAGPSETSAASASVRSFGKPGQVTGTTAAPTGSNGQIVIDYGTPGDNGQAIDRFQYALNGGGWSNVPANKTIGGLTNGSSYTVQVRACNTYCGDASAATGAVTPYGPIGAPAVRGEKVGAQGVRFTITRPASGANGRPEAAFQYRVNNGGWENVPGSGVVNLGNGYDQEFTVQARYAVSGPAQEQLSNTDTRRTDPPPPPDPPRLWITKGGERACQRPYSPSGCYTLIVHWAGVTADRDLVVGFNMDGQCNFSGSGYSLAIRGASGSQQISRGDPPPHRGACSGQVWVTGAPGEFTAERRAW</sequence>
<feature type="domain" description="Fibronectin type-III" evidence="5">
    <location>
        <begin position="1537"/>
        <end position="1624"/>
    </location>
</feature>
<keyword evidence="2" id="KW-0326">Glycosidase</keyword>
<dbReference type="InterPro" id="IPR003961">
    <property type="entry name" value="FN3_dom"/>
</dbReference>
<keyword evidence="1" id="KW-0677">Repeat</keyword>
<dbReference type="InterPro" id="IPR050964">
    <property type="entry name" value="Striated_Muscle_Regulatory"/>
</dbReference>
<feature type="compositionally biased region" description="Acidic residues" evidence="4">
    <location>
        <begin position="203"/>
        <end position="215"/>
    </location>
</feature>
<dbReference type="OrthoDB" id="5241356at2"/>
<dbReference type="GO" id="GO:0000272">
    <property type="term" value="P:polysaccharide catabolic process"/>
    <property type="evidence" value="ECO:0007669"/>
    <property type="project" value="UniProtKB-KW"/>
</dbReference>
<dbReference type="InterPro" id="IPR013783">
    <property type="entry name" value="Ig-like_fold"/>
</dbReference>
<keyword evidence="3" id="KW-0624">Polysaccharide degradation</keyword>
<keyword evidence="2" id="KW-0378">Hydrolase</keyword>
<feature type="compositionally biased region" description="Polar residues" evidence="4">
    <location>
        <begin position="1816"/>
        <end position="1828"/>
    </location>
</feature>
<feature type="region of interest" description="Disordered" evidence="4">
    <location>
        <begin position="684"/>
        <end position="710"/>
    </location>
</feature>
<dbReference type="Pfam" id="PF00041">
    <property type="entry name" value="fn3"/>
    <property type="match status" value="2"/>
</dbReference>
<keyword evidence="3" id="KW-0119">Carbohydrate metabolism</keyword>
<reference evidence="6 7" key="1">
    <citation type="submission" date="2018-03" db="EMBL/GenBank/DDBJ databases">
        <title>Genome assembly of novel Miniimonas species PCH200.</title>
        <authorList>
            <person name="Thakur V."/>
            <person name="Kumar V."/>
            <person name="Singh D."/>
        </authorList>
    </citation>
    <scope>NUCLEOTIDE SEQUENCE [LARGE SCALE GENOMIC DNA]</scope>
    <source>
        <strain evidence="6 7">PCH200</strain>
    </source>
</reference>
<dbReference type="SUPFAM" id="SSF49265">
    <property type="entry name" value="Fibronectin type III"/>
    <property type="match status" value="2"/>
</dbReference>
<dbReference type="Pfam" id="PF17963">
    <property type="entry name" value="Big_9"/>
    <property type="match status" value="8"/>
</dbReference>
<feature type="region of interest" description="Disordered" evidence="4">
    <location>
        <begin position="1698"/>
        <end position="1723"/>
    </location>
</feature>
<organism evidence="6 7">
    <name type="scientific">Serinibacter arcticus</name>
    <dbReference type="NCBI Taxonomy" id="1655435"/>
    <lineage>
        <taxon>Bacteria</taxon>
        <taxon>Bacillati</taxon>
        <taxon>Actinomycetota</taxon>
        <taxon>Actinomycetes</taxon>
        <taxon>Micrococcales</taxon>
        <taxon>Beutenbergiaceae</taxon>
        <taxon>Serinibacter</taxon>
    </lineage>
</organism>
<evidence type="ECO:0000313" key="6">
    <source>
        <dbReference type="EMBL" id="PWD49491.1"/>
    </source>
</evidence>
<dbReference type="PANTHER" id="PTHR13817:SF73">
    <property type="entry name" value="FIBRONECTIN TYPE-III DOMAIN-CONTAINING PROTEIN"/>
    <property type="match status" value="1"/>
</dbReference>
<protein>
    <recommendedName>
        <fullName evidence="5">Fibronectin type-III domain-containing protein</fullName>
    </recommendedName>
</protein>
<proteinExistence type="predicted"/>
<dbReference type="SMART" id="SM00060">
    <property type="entry name" value="FN3"/>
    <property type="match status" value="5"/>
</dbReference>
<dbReference type="InterPro" id="IPR036116">
    <property type="entry name" value="FN3_sf"/>
</dbReference>
<evidence type="ECO:0000259" key="5">
    <source>
        <dbReference type="PROSITE" id="PS50853"/>
    </source>
</evidence>
<evidence type="ECO:0000313" key="7">
    <source>
        <dbReference type="Proteomes" id="UP000245166"/>
    </source>
</evidence>
<accession>A0A2U1ZRB4</accession>
<dbReference type="Gene3D" id="2.60.40.10">
    <property type="entry name" value="Immunoglobulins"/>
    <property type="match status" value="3"/>
</dbReference>
<dbReference type="Proteomes" id="UP000245166">
    <property type="component" value="Unassembled WGS sequence"/>
</dbReference>
<feature type="domain" description="Fibronectin type-III" evidence="5">
    <location>
        <begin position="1625"/>
        <end position="1716"/>
    </location>
</feature>
<feature type="region of interest" description="Disordered" evidence="4">
    <location>
        <begin position="203"/>
        <end position="244"/>
    </location>
</feature>
<feature type="region of interest" description="Disordered" evidence="4">
    <location>
        <begin position="1973"/>
        <end position="1997"/>
    </location>
</feature>
<feature type="compositionally biased region" description="Basic and acidic residues" evidence="4">
    <location>
        <begin position="450"/>
        <end position="466"/>
    </location>
</feature>
<feature type="compositionally biased region" description="Polar residues" evidence="4">
    <location>
        <begin position="1791"/>
        <end position="1807"/>
    </location>
</feature>
<evidence type="ECO:0000256" key="4">
    <source>
        <dbReference type="SAM" id="MobiDB-lite"/>
    </source>
</evidence>
<evidence type="ECO:0000256" key="3">
    <source>
        <dbReference type="ARBA" id="ARBA00023326"/>
    </source>
</evidence>
<evidence type="ECO:0000256" key="2">
    <source>
        <dbReference type="ARBA" id="ARBA00023295"/>
    </source>
</evidence>
<gene>
    <name evidence="6" type="ORF">C8046_00890</name>
</gene>
<name>A0A2U1ZRB4_9MICO</name>
<feature type="domain" description="Fibronectin type-III" evidence="5">
    <location>
        <begin position="1718"/>
        <end position="1814"/>
    </location>
</feature>
<dbReference type="CDD" id="cd00063">
    <property type="entry name" value="FN3"/>
    <property type="match status" value="3"/>
</dbReference>
<feature type="region of interest" description="Disordered" evidence="4">
    <location>
        <begin position="1791"/>
        <end position="1828"/>
    </location>
</feature>
<keyword evidence="7" id="KW-1185">Reference proteome</keyword>
<dbReference type="GO" id="GO:0016798">
    <property type="term" value="F:hydrolase activity, acting on glycosyl bonds"/>
    <property type="evidence" value="ECO:0007669"/>
    <property type="project" value="UniProtKB-KW"/>
</dbReference>
<feature type="compositionally biased region" description="Acidic residues" evidence="4">
    <location>
        <begin position="232"/>
        <end position="244"/>
    </location>
</feature>
<evidence type="ECO:0000256" key="1">
    <source>
        <dbReference type="ARBA" id="ARBA00022737"/>
    </source>
</evidence>
<dbReference type="PROSITE" id="PS50853">
    <property type="entry name" value="FN3"/>
    <property type="match status" value="3"/>
</dbReference>
<feature type="region of interest" description="Disordered" evidence="4">
    <location>
        <begin position="431"/>
        <end position="480"/>
    </location>
</feature>